<feature type="domain" description="EamA" evidence="7">
    <location>
        <begin position="7"/>
        <end position="140"/>
    </location>
</feature>
<organism evidence="8 9">
    <name type="scientific">Alkalibacillus flavidus</name>
    <dbReference type="NCBI Taxonomy" id="546021"/>
    <lineage>
        <taxon>Bacteria</taxon>
        <taxon>Bacillati</taxon>
        <taxon>Bacillota</taxon>
        <taxon>Bacilli</taxon>
        <taxon>Bacillales</taxon>
        <taxon>Bacillaceae</taxon>
        <taxon>Alkalibacillus</taxon>
    </lineage>
</organism>
<proteinExistence type="inferred from homology"/>
<sequence length="321" mass="35794">MRMNHVIAYIMVTLGAVFWGLTGLFVQNLYATGFTPWQVVTLRLTFSSLILLAMLALLARSYLKIRLKDIPYFIALGVFSISLFNWFYFQVIDLATLAVAVVFVYTSPVFAAIIAKTLFNEPLTKPKLAAIMLTILGSAFAIEFLPLGEFALTIQTILFGLLAGFFCSTYSLLGKNVSRWYHPFTITFYAMASGAVFLIPTSGIWNNANAFTDGSVWLNILGIVAISTIAAYLLYTMGLSYIESSKAAILSSVEIIIAVMVSVVVFNETLTGYQLLGFVLLFASLFLTVFKFKKVKKFKFRSMRQDQKWPTDPQMTEEPSS</sequence>
<dbReference type="RefSeq" id="WP_354219852.1">
    <property type="nucleotide sequence ID" value="NZ_JBEPMX010000006.1"/>
</dbReference>
<name>A0ABV2KUM6_9BACI</name>
<evidence type="ECO:0000256" key="5">
    <source>
        <dbReference type="ARBA" id="ARBA00023136"/>
    </source>
</evidence>
<dbReference type="Gene3D" id="1.10.3730.20">
    <property type="match status" value="1"/>
</dbReference>
<feature type="transmembrane region" description="Helical" evidence="6">
    <location>
        <begin position="217"/>
        <end position="235"/>
    </location>
</feature>
<keyword evidence="5 6" id="KW-0472">Membrane</keyword>
<dbReference type="InterPro" id="IPR037185">
    <property type="entry name" value="EmrE-like"/>
</dbReference>
<dbReference type="PANTHER" id="PTHR32322:SF2">
    <property type="entry name" value="EAMA DOMAIN-CONTAINING PROTEIN"/>
    <property type="match status" value="1"/>
</dbReference>
<protein>
    <submittedName>
        <fullName evidence="8">Drug/metabolite transporter (DMT)-like permease</fullName>
    </submittedName>
</protein>
<feature type="transmembrane region" description="Helical" evidence="6">
    <location>
        <begin position="37"/>
        <end position="58"/>
    </location>
</feature>
<feature type="transmembrane region" description="Helical" evidence="6">
    <location>
        <begin position="152"/>
        <end position="173"/>
    </location>
</feature>
<feature type="transmembrane region" description="Helical" evidence="6">
    <location>
        <begin position="127"/>
        <end position="146"/>
    </location>
</feature>
<dbReference type="Proteomes" id="UP001549167">
    <property type="component" value="Unassembled WGS sequence"/>
</dbReference>
<feature type="transmembrane region" description="Helical" evidence="6">
    <location>
        <begin position="247"/>
        <end position="266"/>
    </location>
</feature>
<accession>A0ABV2KUM6</accession>
<dbReference type="PANTHER" id="PTHR32322">
    <property type="entry name" value="INNER MEMBRANE TRANSPORTER"/>
    <property type="match status" value="1"/>
</dbReference>
<feature type="domain" description="EamA" evidence="7">
    <location>
        <begin position="156"/>
        <end position="289"/>
    </location>
</feature>
<evidence type="ECO:0000256" key="3">
    <source>
        <dbReference type="ARBA" id="ARBA00022692"/>
    </source>
</evidence>
<evidence type="ECO:0000313" key="9">
    <source>
        <dbReference type="Proteomes" id="UP001549167"/>
    </source>
</evidence>
<dbReference type="SUPFAM" id="SSF103481">
    <property type="entry name" value="Multidrug resistance efflux transporter EmrE"/>
    <property type="match status" value="2"/>
</dbReference>
<dbReference type="InterPro" id="IPR000620">
    <property type="entry name" value="EamA_dom"/>
</dbReference>
<evidence type="ECO:0000256" key="2">
    <source>
        <dbReference type="ARBA" id="ARBA00007362"/>
    </source>
</evidence>
<comment type="subcellular location">
    <subcellularLocation>
        <location evidence="1">Endomembrane system</location>
        <topology evidence="1">Multi-pass membrane protein</topology>
    </subcellularLocation>
</comment>
<comment type="caution">
    <text evidence="8">The sequence shown here is derived from an EMBL/GenBank/DDBJ whole genome shotgun (WGS) entry which is preliminary data.</text>
</comment>
<keyword evidence="3 6" id="KW-0812">Transmembrane</keyword>
<keyword evidence="9" id="KW-1185">Reference proteome</keyword>
<comment type="similarity">
    <text evidence="2">Belongs to the EamA transporter family.</text>
</comment>
<evidence type="ECO:0000313" key="8">
    <source>
        <dbReference type="EMBL" id="MET3683270.1"/>
    </source>
</evidence>
<evidence type="ECO:0000259" key="7">
    <source>
        <dbReference type="Pfam" id="PF00892"/>
    </source>
</evidence>
<feature type="transmembrane region" description="Helical" evidence="6">
    <location>
        <begin position="272"/>
        <end position="292"/>
    </location>
</feature>
<evidence type="ECO:0000256" key="6">
    <source>
        <dbReference type="SAM" id="Phobius"/>
    </source>
</evidence>
<feature type="transmembrane region" description="Helical" evidence="6">
    <location>
        <begin position="185"/>
        <end position="205"/>
    </location>
</feature>
<feature type="transmembrane region" description="Helical" evidence="6">
    <location>
        <begin position="94"/>
        <end position="115"/>
    </location>
</feature>
<evidence type="ECO:0000256" key="4">
    <source>
        <dbReference type="ARBA" id="ARBA00022989"/>
    </source>
</evidence>
<evidence type="ECO:0000256" key="1">
    <source>
        <dbReference type="ARBA" id="ARBA00004127"/>
    </source>
</evidence>
<dbReference type="EMBL" id="JBEPMX010000006">
    <property type="protein sequence ID" value="MET3683270.1"/>
    <property type="molecule type" value="Genomic_DNA"/>
</dbReference>
<feature type="transmembrane region" description="Helical" evidence="6">
    <location>
        <begin position="70"/>
        <end position="88"/>
    </location>
</feature>
<dbReference type="Pfam" id="PF00892">
    <property type="entry name" value="EamA"/>
    <property type="match status" value="2"/>
</dbReference>
<gene>
    <name evidence="8" type="ORF">ABID56_001365</name>
</gene>
<feature type="transmembrane region" description="Helical" evidence="6">
    <location>
        <begin position="7"/>
        <end position="31"/>
    </location>
</feature>
<reference evidence="8 9" key="1">
    <citation type="submission" date="2024-06" db="EMBL/GenBank/DDBJ databases">
        <title>Genomic Encyclopedia of Type Strains, Phase IV (KMG-IV): sequencing the most valuable type-strain genomes for metagenomic binning, comparative biology and taxonomic classification.</title>
        <authorList>
            <person name="Goeker M."/>
        </authorList>
    </citation>
    <scope>NUCLEOTIDE SEQUENCE [LARGE SCALE GENOMIC DNA]</scope>
    <source>
        <strain evidence="8 9">DSM 23520</strain>
    </source>
</reference>
<keyword evidence="4 6" id="KW-1133">Transmembrane helix</keyword>
<dbReference type="InterPro" id="IPR050638">
    <property type="entry name" value="AA-Vitamin_Transporters"/>
</dbReference>